<comment type="caution">
    <text evidence="12">The sequence shown here is derived from an EMBL/GenBank/DDBJ whole genome shotgun (WGS) entry which is preliminary data.</text>
</comment>
<evidence type="ECO:0000256" key="2">
    <source>
        <dbReference type="ARBA" id="ARBA00008896"/>
    </source>
</evidence>
<organism evidence="12 13">
    <name type="scientific">Pseudohaliea rubra DSM 19751</name>
    <dbReference type="NCBI Taxonomy" id="1265313"/>
    <lineage>
        <taxon>Bacteria</taxon>
        <taxon>Pseudomonadati</taxon>
        <taxon>Pseudomonadota</taxon>
        <taxon>Gammaproteobacteria</taxon>
        <taxon>Cellvibrionales</taxon>
        <taxon>Halieaceae</taxon>
        <taxon>Pseudohaliea</taxon>
    </lineage>
</organism>
<dbReference type="NCBIfam" id="TIGR00670">
    <property type="entry name" value="asp_carb_tr"/>
    <property type="match status" value="1"/>
</dbReference>
<dbReference type="GO" id="GO:0016597">
    <property type="term" value="F:amino acid binding"/>
    <property type="evidence" value="ECO:0007669"/>
    <property type="project" value="InterPro"/>
</dbReference>
<reference evidence="12 13" key="1">
    <citation type="journal article" date="2014" name="Genome Announc.">
        <title>Genome Sequence of Gammaproteobacterial Pseudohaliea rubra Type Strain DSM 19751, Isolated from Coastal Seawater of the Mediterranean Sea.</title>
        <authorList>
            <person name="Spring S."/>
            <person name="Fiebig A."/>
            <person name="Riedel T."/>
            <person name="Goker M."/>
            <person name="Klenk H.P."/>
        </authorList>
    </citation>
    <scope>NUCLEOTIDE SEQUENCE [LARGE SCALE GENOMIC DNA]</scope>
    <source>
        <strain evidence="12 13">DSM 19751</strain>
    </source>
</reference>
<evidence type="ECO:0000256" key="4">
    <source>
        <dbReference type="ARBA" id="ARBA00022679"/>
    </source>
</evidence>
<dbReference type="GO" id="GO:0005829">
    <property type="term" value="C:cytosol"/>
    <property type="evidence" value="ECO:0007669"/>
    <property type="project" value="TreeGrafter"/>
</dbReference>
<dbReference type="InterPro" id="IPR006131">
    <property type="entry name" value="Asp_carbamoyltransf_Asp/Orn-bd"/>
</dbReference>
<dbReference type="AlphaFoldDB" id="A0A095VQK6"/>
<dbReference type="HOGENOM" id="CLU_043846_1_2_6"/>
<proteinExistence type="inferred from homology"/>
<evidence type="ECO:0000256" key="7">
    <source>
        <dbReference type="ARBA" id="ARBA00048859"/>
    </source>
</evidence>
<comment type="function">
    <text evidence="6">Catalyzes the condensation of carbamoyl phosphate and aspartate to form carbamoyl aspartate and inorganic phosphate, the committed step in the de novo pyrimidine nucleotide biosynthesis pathway.</text>
</comment>
<dbReference type="RefSeq" id="WP_035517093.1">
    <property type="nucleotide sequence ID" value="NZ_KN234774.1"/>
</dbReference>
<dbReference type="EC" id="2.1.3.2" evidence="3 8"/>
<keyword evidence="4 9" id="KW-0808">Transferase</keyword>
<dbReference type="Gene3D" id="3.40.50.1370">
    <property type="entry name" value="Aspartate/ornithine carbamoyltransferase"/>
    <property type="match status" value="2"/>
</dbReference>
<sequence length="338" mass="37679">MEFAGSHMLSVDQLERGDVERIFAVADRLEPYARRRRRTRVLEGAILGAMFFEPSTRTRVSFGSAFNLLGGEVRETTGFEQSAIAKGESLYDTARVLSGYSDVIAMRHPTAGAVAEFAAASRVPVINGGDGSNEHPSQALLDLYTIGRELAGRGRSIDRLRIAMVGDLRYGRTVHSLCKLLCLFDRVQVVLVSPSELRMPEAIVEDLRAAGHEVVESDALEASIAHVDIVYSTRIQEERFQSQAEADLYRGRFRLNQSIYTRHCEPNTVIMHPLPRDSRDNARELDDDLNDNPNLAIFRQTDNGLTVRMALFALILDVVDQVEEHATTVNWYVGGRTS</sequence>
<evidence type="ECO:0000256" key="3">
    <source>
        <dbReference type="ARBA" id="ARBA00013008"/>
    </source>
</evidence>
<dbReference type="InterPro" id="IPR006130">
    <property type="entry name" value="Asp/Orn_carbamoylTrfase"/>
</dbReference>
<dbReference type="SUPFAM" id="SSF53671">
    <property type="entry name" value="Aspartate/ornithine carbamoyltransferase"/>
    <property type="match status" value="1"/>
</dbReference>
<evidence type="ECO:0000313" key="13">
    <source>
        <dbReference type="Proteomes" id="UP000029640"/>
    </source>
</evidence>
<dbReference type="Proteomes" id="UP000029640">
    <property type="component" value="Unassembled WGS sequence"/>
</dbReference>
<feature type="domain" description="Aspartate/ornithine carbamoyltransferase Asp/Orn-binding" evidence="10">
    <location>
        <begin position="160"/>
        <end position="314"/>
    </location>
</feature>
<dbReference type="UniPathway" id="UPA00070">
    <property type="reaction ID" value="UER00116"/>
</dbReference>
<dbReference type="PRINTS" id="PR00101">
    <property type="entry name" value="ATCASE"/>
</dbReference>
<feature type="domain" description="Aspartate/ornithine carbamoyltransferase carbamoyl-P binding" evidence="11">
    <location>
        <begin position="7"/>
        <end position="146"/>
    </location>
</feature>
<dbReference type="NCBIfam" id="NF006046">
    <property type="entry name" value="PRK08192.1"/>
    <property type="match status" value="1"/>
</dbReference>
<dbReference type="Pfam" id="PF00185">
    <property type="entry name" value="OTCace"/>
    <property type="match status" value="1"/>
</dbReference>
<dbReference type="OrthoDB" id="9774690at2"/>
<dbReference type="STRING" id="1265313.HRUBRA_01679"/>
<comment type="similarity">
    <text evidence="2">Belongs to the aspartate/ornithine carbamoyltransferase superfamily. ATCase family.</text>
</comment>
<evidence type="ECO:0000256" key="5">
    <source>
        <dbReference type="ARBA" id="ARBA00022975"/>
    </source>
</evidence>
<dbReference type="PRINTS" id="PR00100">
    <property type="entry name" value="AOTCASE"/>
</dbReference>
<dbReference type="GO" id="GO:0006207">
    <property type="term" value="P:'de novo' pyrimidine nucleobase biosynthetic process"/>
    <property type="evidence" value="ECO:0007669"/>
    <property type="project" value="InterPro"/>
</dbReference>
<dbReference type="Pfam" id="PF02729">
    <property type="entry name" value="OTCace_N"/>
    <property type="match status" value="1"/>
</dbReference>
<name>A0A095VQK6_9GAMM</name>
<evidence type="ECO:0000259" key="11">
    <source>
        <dbReference type="Pfam" id="PF02729"/>
    </source>
</evidence>
<keyword evidence="5" id="KW-0665">Pyrimidine biosynthesis</keyword>
<accession>A0A095VQK6</accession>
<dbReference type="PANTHER" id="PTHR45753:SF6">
    <property type="entry name" value="ASPARTATE CARBAMOYLTRANSFERASE"/>
    <property type="match status" value="1"/>
</dbReference>
<dbReference type="InterPro" id="IPR036901">
    <property type="entry name" value="Asp/Orn_carbamoylTrfase_sf"/>
</dbReference>
<gene>
    <name evidence="12" type="ORF">HRUBRA_01679</name>
</gene>
<evidence type="ECO:0000256" key="9">
    <source>
        <dbReference type="RuleBase" id="RU003634"/>
    </source>
</evidence>
<evidence type="ECO:0000313" key="12">
    <source>
        <dbReference type="EMBL" id="KGE03742.1"/>
    </source>
</evidence>
<dbReference type="PANTHER" id="PTHR45753">
    <property type="entry name" value="ORNITHINE CARBAMOYLTRANSFERASE, MITOCHONDRIAL"/>
    <property type="match status" value="1"/>
</dbReference>
<dbReference type="FunFam" id="3.40.50.1370:FF:000002">
    <property type="entry name" value="Aspartate carbamoyltransferase 2"/>
    <property type="match status" value="1"/>
</dbReference>
<dbReference type="eggNOG" id="COG0540">
    <property type="taxonomic scope" value="Bacteria"/>
</dbReference>
<comment type="catalytic activity">
    <reaction evidence="7">
        <text>carbamoyl phosphate + L-aspartate = N-carbamoyl-L-aspartate + phosphate + H(+)</text>
        <dbReference type="Rhea" id="RHEA:20013"/>
        <dbReference type="ChEBI" id="CHEBI:15378"/>
        <dbReference type="ChEBI" id="CHEBI:29991"/>
        <dbReference type="ChEBI" id="CHEBI:32814"/>
        <dbReference type="ChEBI" id="CHEBI:43474"/>
        <dbReference type="ChEBI" id="CHEBI:58228"/>
        <dbReference type="EC" id="2.1.3.2"/>
    </reaction>
</comment>
<evidence type="ECO:0000256" key="1">
    <source>
        <dbReference type="ARBA" id="ARBA00004852"/>
    </source>
</evidence>
<dbReference type="NCBIfam" id="NF002032">
    <property type="entry name" value="PRK00856.1"/>
    <property type="match status" value="1"/>
</dbReference>
<evidence type="ECO:0000256" key="6">
    <source>
        <dbReference type="ARBA" id="ARBA00043884"/>
    </source>
</evidence>
<dbReference type="GO" id="GO:0006520">
    <property type="term" value="P:amino acid metabolic process"/>
    <property type="evidence" value="ECO:0007669"/>
    <property type="project" value="InterPro"/>
</dbReference>
<evidence type="ECO:0000256" key="8">
    <source>
        <dbReference type="NCBIfam" id="TIGR00670"/>
    </source>
</evidence>
<evidence type="ECO:0000259" key="10">
    <source>
        <dbReference type="Pfam" id="PF00185"/>
    </source>
</evidence>
<dbReference type="InterPro" id="IPR002082">
    <property type="entry name" value="Asp_carbamoyltransf"/>
</dbReference>
<dbReference type="GO" id="GO:0044205">
    <property type="term" value="P:'de novo' UMP biosynthetic process"/>
    <property type="evidence" value="ECO:0007669"/>
    <property type="project" value="UniProtKB-UniPathway"/>
</dbReference>
<dbReference type="EMBL" id="AUVB01000050">
    <property type="protein sequence ID" value="KGE03742.1"/>
    <property type="molecule type" value="Genomic_DNA"/>
</dbReference>
<dbReference type="PROSITE" id="PS00097">
    <property type="entry name" value="CARBAMOYLTRANSFERASE"/>
    <property type="match status" value="1"/>
</dbReference>
<comment type="pathway">
    <text evidence="1">Pyrimidine metabolism; UMP biosynthesis via de novo pathway; (S)-dihydroorotate from bicarbonate: step 2/3.</text>
</comment>
<protein>
    <recommendedName>
        <fullName evidence="3 8">Aspartate carbamoyltransferase</fullName>
        <ecNumber evidence="3 8">2.1.3.2</ecNumber>
    </recommendedName>
</protein>
<dbReference type="InterPro" id="IPR006132">
    <property type="entry name" value="Asp/Orn_carbamoyltranf_P-bd"/>
</dbReference>
<dbReference type="PATRIC" id="fig|1265313.6.peg.1660"/>
<keyword evidence="13" id="KW-1185">Reference proteome</keyword>
<dbReference type="GO" id="GO:0004070">
    <property type="term" value="F:aspartate carbamoyltransferase activity"/>
    <property type="evidence" value="ECO:0007669"/>
    <property type="project" value="UniProtKB-UniRule"/>
</dbReference>